<accession>A0ACC2VG14</accession>
<dbReference type="Proteomes" id="UP001241377">
    <property type="component" value="Unassembled WGS sequence"/>
</dbReference>
<name>A0ACC2VG14_9TREE</name>
<proteinExistence type="predicted"/>
<organism evidence="1 2">
    <name type="scientific">Naganishia cerealis</name>
    <dbReference type="NCBI Taxonomy" id="610337"/>
    <lineage>
        <taxon>Eukaryota</taxon>
        <taxon>Fungi</taxon>
        <taxon>Dikarya</taxon>
        <taxon>Basidiomycota</taxon>
        <taxon>Agaricomycotina</taxon>
        <taxon>Tremellomycetes</taxon>
        <taxon>Filobasidiales</taxon>
        <taxon>Filobasidiaceae</taxon>
        <taxon>Naganishia</taxon>
    </lineage>
</organism>
<reference evidence="1" key="1">
    <citation type="submission" date="2023-04" db="EMBL/GenBank/DDBJ databases">
        <title>Draft Genome sequencing of Naganishia species isolated from polar environments using Oxford Nanopore Technology.</title>
        <authorList>
            <person name="Leo P."/>
            <person name="Venkateswaran K."/>
        </authorList>
    </citation>
    <scope>NUCLEOTIDE SEQUENCE</scope>
    <source>
        <strain evidence="1">MNA-CCFEE 5261</strain>
    </source>
</reference>
<protein>
    <submittedName>
        <fullName evidence="1">Uncharacterized protein</fullName>
    </submittedName>
</protein>
<gene>
    <name evidence="1" type="ORF">QFC19_006715</name>
</gene>
<keyword evidence="2" id="KW-1185">Reference proteome</keyword>
<evidence type="ECO:0000313" key="1">
    <source>
        <dbReference type="EMBL" id="KAJ9097541.1"/>
    </source>
</evidence>
<evidence type="ECO:0000313" key="2">
    <source>
        <dbReference type="Proteomes" id="UP001241377"/>
    </source>
</evidence>
<dbReference type="EMBL" id="JASBWR010000084">
    <property type="protein sequence ID" value="KAJ9097541.1"/>
    <property type="molecule type" value="Genomic_DNA"/>
</dbReference>
<sequence length="295" mass="33031">MNDRLFVDPYELEDRWGRGIIGDGEAVQTEEERLAKREEGTASPLTDQVSELPSIADPTEGLSWSLNPAPDLERPVRYLFKRQLRPPFHATSHQPQLVSSSSNAIPPSPEMSIYNSQYPYEAILHVVQKPSHQPNKSGDVISVDLDIPTHMRYQEPTNTTVGYRRISLGDVGTLKETGEAPETDVLISAYWICSTSDLPVHDPHIAEAKSPIDFEGDTAADYQYEPHKSAGFDITPLHLVPEAEGKPHELELPTAIGSHIAFVPPITFVCILLSWIYISRALYRIFRRSRHDVAT</sequence>
<comment type="caution">
    <text evidence="1">The sequence shown here is derived from an EMBL/GenBank/DDBJ whole genome shotgun (WGS) entry which is preliminary data.</text>
</comment>